<reference evidence="2" key="1">
    <citation type="journal article" date="2020" name="Stud. Mycol.">
        <title>101 Dothideomycetes genomes: a test case for predicting lifestyles and emergence of pathogens.</title>
        <authorList>
            <person name="Haridas S."/>
            <person name="Albert R."/>
            <person name="Binder M."/>
            <person name="Bloem J."/>
            <person name="Labutti K."/>
            <person name="Salamov A."/>
            <person name="Andreopoulos B."/>
            <person name="Baker S."/>
            <person name="Barry K."/>
            <person name="Bills G."/>
            <person name="Bluhm B."/>
            <person name="Cannon C."/>
            <person name="Castanera R."/>
            <person name="Culley D."/>
            <person name="Daum C."/>
            <person name="Ezra D."/>
            <person name="Gonzalez J."/>
            <person name="Henrissat B."/>
            <person name="Kuo A."/>
            <person name="Liang C."/>
            <person name="Lipzen A."/>
            <person name="Lutzoni F."/>
            <person name="Magnuson J."/>
            <person name="Mondo S."/>
            <person name="Nolan M."/>
            <person name="Ohm R."/>
            <person name="Pangilinan J."/>
            <person name="Park H.-J."/>
            <person name="Ramirez L."/>
            <person name="Alfaro M."/>
            <person name="Sun H."/>
            <person name="Tritt A."/>
            <person name="Yoshinaga Y."/>
            <person name="Zwiers L.-H."/>
            <person name="Turgeon B."/>
            <person name="Goodwin S."/>
            <person name="Spatafora J."/>
            <person name="Crous P."/>
            <person name="Grigoriev I."/>
        </authorList>
    </citation>
    <scope>NUCLEOTIDE SEQUENCE</scope>
    <source>
        <strain evidence="2">CBS 379.55</strain>
    </source>
</reference>
<evidence type="ECO:0000313" key="3">
    <source>
        <dbReference type="Proteomes" id="UP000800097"/>
    </source>
</evidence>
<evidence type="ECO:0000313" key="2">
    <source>
        <dbReference type="EMBL" id="KAF2275765.1"/>
    </source>
</evidence>
<feature type="signal peptide" evidence="1">
    <location>
        <begin position="1"/>
        <end position="21"/>
    </location>
</feature>
<sequence>MQFLLPGITALLLALLPLSSAAPAASPQLLPLQDLPSSYILQVAQHPWQGRPLLQLPTTHLIGLENFTIHPPSAGLTVLPIRIPKQEPPLYALRIPSPSDDLTNTPYLAALLPASNGKPKWASAAPIFVPDPTGETVRKWRDRCPRGWECGADAWVIYSGTDAGDESQSAGSVCVAGERQPLGKLAYGGFNGHWEAVKDAPNSEGWHVYWIAEDAGKEPGVPVGTRVEIEIVPTKDGRGWGGSV</sequence>
<feature type="chain" id="PRO_5025470846" description="Ubiquitin 3 binding protein But2 C-terminal domain-containing protein" evidence="1">
    <location>
        <begin position="22"/>
        <end position="244"/>
    </location>
</feature>
<keyword evidence="3" id="KW-1185">Reference proteome</keyword>
<proteinExistence type="predicted"/>
<dbReference type="OrthoDB" id="3743491at2759"/>
<dbReference type="RefSeq" id="XP_033653304.1">
    <property type="nucleotide sequence ID" value="XM_033798555.1"/>
</dbReference>
<evidence type="ECO:0000256" key="1">
    <source>
        <dbReference type="SAM" id="SignalP"/>
    </source>
</evidence>
<accession>A0A6A6JHR7</accession>
<organism evidence="2 3">
    <name type="scientific">Westerdykella ornata</name>
    <dbReference type="NCBI Taxonomy" id="318751"/>
    <lineage>
        <taxon>Eukaryota</taxon>
        <taxon>Fungi</taxon>
        <taxon>Dikarya</taxon>
        <taxon>Ascomycota</taxon>
        <taxon>Pezizomycotina</taxon>
        <taxon>Dothideomycetes</taxon>
        <taxon>Pleosporomycetidae</taxon>
        <taxon>Pleosporales</taxon>
        <taxon>Sporormiaceae</taxon>
        <taxon>Westerdykella</taxon>
    </lineage>
</organism>
<dbReference type="AlphaFoldDB" id="A0A6A6JHR7"/>
<evidence type="ECO:0008006" key="4">
    <source>
        <dbReference type="Google" id="ProtNLM"/>
    </source>
</evidence>
<dbReference type="GeneID" id="54551730"/>
<dbReference type="Proteomes" id="UP000800097">
    <property type="component" value="Unassembled WGS sequence"/>
</dbReference>
<gene>
    <name evidence="2" type="ORF">EI97DRAFT_434172</name>
</gene>
<name>A0A6A6JHR7_WESOR</name>
<protein>
    <recommendedName>
        <fullName evidence="4">Ubiquitin 3 binding protein But2 C-terminal domain-containing protein</fullName>
    </recommendedName>
</protein>
<keyword evidence="1" id="KW-0732">Signal</keyword>
<dbReference type="EMBL" id="ML986496">
    <property type="protein sequence ID" value="KAF2275765.1"/>
    <property type="molecule type" value="Genomic_DNA"/>
</dbReference>